<dbReference type="EMBL" id="CP017821">
    <property type="protein sequence ID" value="APA11474.1"/>
    <property type="molecule type" value="Genomic_DNA"/>
</dbReference>
<dbReference type="KEGG" id="ssl:SS1G_04878"/>
<evidence type="ECO:0000313" key="2">
    <source>
        <dbReference type="Proteomes" id="UP000177798"/>
    </source>
</evidence>
<evidence type="ECO:0000313" key="1">
    <source>
        <dbReference type="EMBL" id="APA11474.1"/>
    </source>
</evidence>
<reference evidence="2" key="1">
    <citation type="journal article" date="2017" name="Genome Biol. Evol.">
        <title>The complete genome sequence of the phytopathogenic fungus Sclerotinia sclerotiorum reveals insights into the genome architecture of broad host range pathogens.</title>
        <authorList>
            <person name="Derbyshire M."/>
            <person name="Denton-Giles M."/>
            <person name="Hegedus D."/>
            <person name="Seifbarghy S."/>
            <person name="Rollins J."/>
            <person name="van Kan J."/>
            <person name="Seidl M.F."/>
            <person name="Faino L."/>
            <person name="Mbengue M."/>
            <person name="Navaud O."/>
            <person name="Raffaele S."/>
            <person name="Hammond-Kosack K."/>
            <person name="Heard S."/>
            <person name="Oliver R."/>
        </authorList>
    </citation>
    <scope>NUCLEOTIDE SEQUENCE [LARGE SCALE GENOMIC DNA]</scope>
    <source>
        <strain evidence="2">ATCC 18683 / 1980 / Ss-1</strain>
    </source>
</reference>
<sequence>MQAMQCHGEKEVWNVKIRNPGSMLASGQCVRAIRNPRNDTLSLNAGVPKSSFEAMNMEAMKIDIDKQFD</sequence>
<dbReference type="AlphaFoldDB" id="A0A1D9Q957"/>
<accession>A0A1D9Q957</accession>
<protein>
    <submittedName>
        <fullName evidence="1">Uncharacterized protein</fullName>
    </submittedName>
</protein>
<dbReference type="Proteomes" id="UP000177798">
    <property type="component" value="Chromosome 8"/>
</dbReference>
<dbReference type="VEuPathDB" id="FungiDB:sscle_08g062440"/>
<name>A0A1D9Q957_SCLS1</name>
<gene>
    <name evidence="1" type="ORF">sscle_08g062440</name>
</gene>
<organism evidence="1 2">
    <name type="scientific">Sclerotinia sclerotiorum (strain ATCC 18683 / 1980 / Ss-1)</name>
    <name type="common">White mold</name>
    <name type="synonym">Whetzelinia sclerotiorum</name>
    <dbReference type="NCBI Taxonomy" id="665079"/>
    <lineage>
        <taxon>Eukaryota</taxon>
        <taxon>Fungi</taxon>
        <taxon>Dikarya</taxon>
        <taxon>Ascomycota</taxon>
        <taxon>Pezizomycotina</taxon>
        <taxon>Leotiomycetes</taxon>
        <taxon>Helotiales</taxon>
        <taxon>Sclerotiniaceae</taxon>
        <taxon>Sclerotinia</taxon>
    </lineage>
</organism>
<proteinExistence type="predicted"/>
<dbReference type="OrthoDB" id="10306970at2759"/>
<dbReference type="RefSeq" id="XP_001593451.1">
    <property type="nucleotide sequence ID" value="XM_001593401.1"/>
</dbReference>